<organism evidence="1 2">
    <name type="scientific">Nitritalea halalkaliphila LW7</name>
    <dbReference type="NCBI Taxonomy" id="1189621"/>
    <lineage>
        <taxon>Bacteria</taxon>
        <taxon>Pseudomonadati</taxon>
        <taxon>Bacteroidota</taxon>
        <taxon>Cytophagia</taxon>
        <taxon>Cytophagales</taxon>
        <taxon>Cyclobacteriaceae</taxon>
        <taxon>Nitritalea</taxon>
    </lineage>
</organism>
<dbReference type="OrthoDB" id="9810154at2"/>
<dbReference type="InterPro" id="IPR013078">
    <property type="entry name" value="His_Pase_superF_clade-1"/>
</dbReference>
<comment type="caution">
    <text evidence="1">The sequence shown here is derived from an EMBL/GenBank/DDBJ whole genome shotgun (WGS) entry which is preliminary data.</text>
</comment>
<dbReference type="Gene3D" id="3.40.50.1240">
    <property type="entry name" value="Phosphoglycerate mutase-like"/>
    <property type="match status" value="1"/>
</dbReference>
<dbReference type="CDD" id="cd07040">
    <property type="entry name" value="HP"/>
    <property type="match status" value="1"/>
</dbReference>
<accession>I5BV09</accession>
<evidence type="ECO:0008006" key="3">
    <source>
        <dbReference type="Google" id="ProtNLM"/>
    </source>
</evidence>
<sequence>MKTLLVLRHGEASPLPADQDKQRPLSAAGIQQLSSLKHVAALWNQPVQEIHGSTATRVLQTAELVSKHFLQPPPLHTESSLYLASSERLLQYISSWPKTLNHMLLIGHNPGLSQLIYTLTGQRLHLETGMLVALEIPLDEWAALTPSCALLKGTWHHV</sequence>
<dbReference type="Proteomes" id="UP000005551">
    <property type="component" value="Unassembled WGS sequence"/>
</dbReference>
<dbReference type="STRING" id="1189621.A3SI_17991"/>
<evidence type="ECO:0000313" key="1">
    <source>
        <dbReference type="EMBL" id="EIM73411.1"/>
    </source>
</evidence>
<dbReference type="EMBL" id="AJYA01000061">
    <property type="protein sequence ID" value="EIM73411.1"/>
    <property type="molecule type" value="Genomic_DNA"/>
</dbReference>
<reference evidence="1 2" key="1">
    <citation type="submission" date="2012-05" db="EMBL/GenBank/DDBJ databases">
        <title>Genome sequence of Nitritalea halalkaliphila LW7.</title>
        <authorList>
            <person name="Jangir P.K."/>
            <person name="Singh A."/>
            <person name="Shivaji S."/>
            <person name="Sharma R."/>
        </authorList>
    </citation>
    <scope>NUCLEOTIDE SEQUENCE [LARGE SCALE GENOMIC DNA]</scope>
    <source>
        <strain evidence="1 2">LW7</strain>
    </source>
</reference>
<dbReference type="InterPro" id="IPR029033">
    <property type="entry name" value="His_PPase_superfam"/>
</dbReference>
<protein>
    <recommendedName>
        <fullName evidence="3">Phosphohistidine phosphatase SixA</fullName>
    </recommendedName>
</protein>
<dbReference type="SUPFAM" id="SSF53254">
    <property type="entry name" value="Phosphoglycerate mutase-like"/>
    <property type="match status" value="1"/>
</dbReference>
<dbReference type="RefSeq" id="WP_009057119.1">
    <property type="nucleotide sequence ID" value="NZ_AJYA01000061.1"/>
</dbReference>
<gene>
    <name evidence="1" type="ORF">A3SI_17991</name>
</gene>
<name>I5BV09_9BACT</name>
<dbReference type="AlphaFoldDB" id="I5BV09"/>
<dbReference type="Pfam" id="PF00300">
    <property type="entry name" value="His_Phos_1"/>
    <property type="match status" value="1"/>
</dbReference>
<evidence type="ECO:0000313" key="2">
    <source>
        <dbReference type="Proteomes" id="UP000005551"/>
    </source>
</evidence>
<keyword evidence="2" id="KW-1185">Reference proteome</keyword>
<proteinExistence type="predicted"/>